<dbReference type="EC" id="2.8.1.7" evidence="4"/>
<dbReference type="PIRSF" id="PIRSF005572">
    <property type="entry name" value="NifS"/>
    <property type="match status" value="1"/>
</dbReference>
<evidence type="ECO:0000313" key="5">
    <source>
        <dbReference type="Proteomes" id="UP000030487"/>
    </source>
</evidence>
<accession>A0ABR4Y6I3</accession>
<dbReference type="InterPro" id="IPR015422">
    <property type="entry name" value="PyrdxlP-dep_Trfase_small"/>
</dbReference>
<organism evidence="4 5">
    <name type="scientific">Lysinibacillus boronitolerans JCM 21713 = 10a = NBRC 103108</name>
    <dbReference type="NCBI Taxonomy" id="1294264"/>
    <lineage>
        <taxon>Bacteria</taxon>
        <taxon>Bacillati</taxon>
        <taxon>Bacillota</taxon>
        <taxon>Bacilli</taxon>
        <taxon>Bacillales</taxon>
        <taxon>Bacillaceae</taxon>
        <taxon>Lysinibacillus</taxon>
    </lineage>
</organism>
<keyword evidence="2" id="KW-0663">Pyridoxal phosphate</keyword>
<evidence type="ECO:0000259" key="3">
    <source>
        <dbReference type="Pfam" id="PF00266"/>
    </source>
</evidence>
<dbReference type="InterPro" id="IPR015424">
    <property type="entry name" value="PyrdxlP-dep_Trfase"/>
</dbReference>
<feature type="domain" description="Aminotransferase class V" evidence="3">
    <location>
        <begin position="3"/>
        <end position="353"/>
    </location>
</feature>
<evidence type="ECO:0000256" key="2">
    <source>
        <dbReference type="ARBA" id="ARBA00022898"/>
    </source>
</evidence>
<dbReference type="PANTHER" id="PTHR11601:SF36">
    <property type="entry name" value="CYSTEINE DESULFURASE NIFS-RELATED"/>
    <property type="match status" value="1"/>
</dbReference>
<gene>
    <name evidence="4" type="ORF">CD31_00505</name>
</gene>
<dbReference type="EMBL" id="JPVR01000041">
    <property type="protein sequence ID" value="KGR89502.1"/>
    <property type="molecule type" value="Genomic_DNA"/>
</dbReference>
<dbReference type="Gene3D" id="3.90.1150.10">
    <property type="entry name" value="Aspartate Aminotransferase, domain 1"/>
    <property type="match status" value="1"/>
</dbReference>
<protein>
    <submittedName>
        <fullName evidence="4">Cysteine desulfurase</fullName>
        <ecNumber evidence="4">2.8.1.7</ecNumber>
    </submittedName>
</protein>
<sequence>MMIYMDYAATSPMMRESLEAYVEVAQRYYGNSASLHDLGGQALYFVQHSREVVAHALGVRSDGVIFTGSGTEGNLIAILSLALASKKGKHIISSQAEHTSVHAALNTLEKKGFTVTKLPLQRDGCVDLRQLQQAIREDTALITIQHVNSEIGSILPVEKIVEIARKSNIFCHVDCVQSFGKLAIPKGADAITISAHKIGGPKGCGAIYINPAIRVPALTPGVTHERGLRGGTLDTPAIVAFAAAIENYQYELQHYETLRNYFENNLPETCQIVECKQQLPNICGVMMEKVEGQYVLLKLNEAGICISTGSACDIHSESGTKAILSMGFSFEAARQFFRISFGPSTTLDDIAKLKRELANI</sequence>
<proteinExistence type="predicted"/>
<reference evidence="4 5" key="1">
    <citation type="submission" date="2014-02" db="EMBL/GenBank/DDBJ databases">
        <title>Draft genome sequence of Lysinibacillus boronitolerans NBRC 103108.</title>
        <authorList>
            <person name="Zhang F."/>
            <person name="Wang G."/>
            <person name="Zhang L."/>
        </authorList>
    </citation>
    <scope>NUCLEOTIDE SEQUENCE [LARGE SCALE GENOMIC DNA]</scope>
    <source>
        <strain evidence="4 5">NBRC 103108</strain>
    </source>
</reference>
<dbReference type="SUPFAM" id="SSF53383">
    <property type="entry name" value="PLP-dependent transferases"/>
    <property type="match status" value="1"/>
</dbReference>
<dbReference type="InterPro" id="IPR000192">
    <property type="entry name" value="Aminotrans_V_dom"/>
</dbReference>
<dbReference type="InterPro" id="IPR016454">
    <property type="entry name" value="Cysteine_dSase"/>
</dbReference>
<dbReference type="InterPro" id="IPR015421">
    <property type="entry name" value="PyrdxlP-dep_Trfase_major"/>
</dbReference>
<keyword evidence="4" id="KW-0808">Transferase</keyword>
<keyword evidence="5" id="KW-1185">Reference proteome</keyword>
<comment type="cofactor">
    <cofactor evidence="1">
        <name>pyridoxal 5'-phosphate</name>
        <dbReference type="ChEBI" id="CHEBI:597326"/>
    </cofactor>
</comment>
<dbReference type="Proteomes" id="UP000030487">
    <property type="component" value="Unassembled WGS sequence"/>
</dbReference>
<dbReference type="PANTHER" id="PTHR11601">
    <property type="entry name" value="CYSTEINE DESULFURYLASE FAMILY MEMBER"/>
    <property type="match status" value="1"/>
</dbReference>
<evidence type="ECO:0000313" key="4">
    <source>
        <dbReference type="EMBL" id="KGR89502.1"/>
    </source>
</evidence>
<dbReference type="NCBIfam" id="NF002806">
    <property type="entry name" value="PRK02948.1"/>
    <property type="match status" value="1"/>
</dbReference>
<dbReference type="Gene3D" id="3.40.640.10">
    <property type="entry name" value="Type I PLP-dependent aspartate aminotransferase-like (Major domain)"/>
    <property type="match status" value="1"/>
</dbReference>
<dbReference type="GO" id="GO:0031071">
    <property type="term" value="F:cysteine desulfurase activity"/>
    <property type="evidence" value="ECO:0007669"/>
    <property type="project" value="UniProtKB-EC"/>
</dbReference>
<name>A0ABR4Y6I3_9BACI</name>
<evidence type="ECO:0000256" key="1">
    <source>
        <dbReference type="ARBA" id="ARBA00001933"/>
    </source>
</evidence>
<dbReference type="Pfam" id="PF00266">
    <property type="entry name" value="Aminotran_5"/>
    <property type="match status" value="1"/>
</dbReference>
<comment type="caution">
    <text evidence="4">The sequence shown here is derived from an EMBL/GenBank/DDBJ whole genome shotgun (WGS) entry which is preliminary data.</text>
</comment>